<accession>A0AA86VCI2</accession>
<comment type="caution">
    <text evidence="1">The sequence shown here is derived from an EMBL/GenBank/DDBJ whole genome shotgun (WGS) entry which is preliminary data.</text>
</comment>
<evidence type="ECO:0000313" key="1">
    <source>
        <dbReference type="EMBL" id="CAI9962818.1"/>
    </source>
</evidence>
<evidence type="ECO:0000313" key="2">
    <source>
        <dbReference type="EMBL" id="CAL6031507.1"/>
    </source>
</evidence>
<dbReference type="Proteomes" id="UP001642409">
    <property type="component" value="Unassembled WGS sequence"/>
</dbReference>
<evidence type="ECO:0000313" key="3">
    <source>
        <dbReference type="Proteomes" id="UP001642409"/>
    </source>
</evidence>
<dbReference type="EMBL" id="CATOUU010000960">
    <property type="protein sequence ID" value="CAI9962818.1"/>
    <property type="molecule type" value="Genomic_DNA"/>
</dbReference>
<reference evidence="2 3" key="2">
    <citation type="submission" date="2024-07" db="EMBL/GenBank/DDBJ databases">
        <authorList>
            <person name="Akdeniz Z."/>
        </authorList>
    </citation>
    <scope>NUCLEOTIDE SEQUENCE [LARGE SCALE GENOMIC DNA]</scope>
</reference>
<reference evidence="1" key="1">
    <citation type="submission" date="2023-06" db="EMBL/GenBank/DDBJ databases">
        <authorList>
            <person name="Kurt Z."/>
        </authorList>
    </citation>
    <scope>NUCLEOTIDE SEQUENCE</scope>
</reference>
<gene>
    <name evidence="2" type="ORF">HINF_LOCUS34035</name>
    <name evidence="1" type="ORF">HINF_LOCUS50463</name>
</gene>
<dbReference type="EMBL" id="CAXDID020000120">
    <property type="protein sequence ID" value="CAL6031507.1"/>
    <property type="molecule type" value="Genomic_DNA"/>
</dbReference>
<sequence>MSVLQLPRPITHLYGSAMVNRLRKVKIPRFKVLSQHHQGSVWLRAINEPSLNWKAVILSFETQVVCIDRLTRSGRVTLLDACTRVVGCLGCGGAPNVHRCVQNEWSFA</sequence>
<protein>
    <submittedName>
        <fullName evidence="2">Hypothetical_protein</fullName>
    </submittedName>
</protein>
<organism evidence="1">
    <name type="scientific">Hexamita inflata</name>
    <dbReference type="NCBI Taxonomy" id="28002"/>
    <lineage>
        <taxon>Eukaryota</taxon>
        <taxon>Metamonada</taxon>
        <taxon>Diplomonadida</taxon>
        <taxon>Hexamitidae</taxon>
        <taxon>Hexamitinae</taxon>
        <taxon>Hexamita</taxon>
    </lineage>
</organism>
<keyword evidence="3" id="KW-1185">Reference proteome</keyword>
<name>A0AA86VCI2_9EUKA</name>
<proteinExistence type="predicted"/>
<dbReference type="AlphaFoldDB" id="A0AA86VCI2"/>